<accession>A0AAD5R3Y7</accession>
<name>A0AAD5R3Y7_PARTN</name>
<gene>
    <name evidence="1" type="ORF">KIN20_029936</name>
</gene>
<protein>
    <submittedName>
        <fullName evidence="1">Uncharacterized protein</fullName>
    </submittedName>
</protein>
<comment type="caution">
    <text evidence="1">The sequence shown here is derived from an EMBL/GenBank/DDBJ whole genome shotgun (WGS) entry which is preliminary data.</text>
</comment>
<keyword evidence="2" id="KW-1185">Reference proteome</keyword>
<dbReference type="EMBL" id="JAHQIW010006271">
    <property type="protein sequence ID" value="KAJ1368684.1"/>
    <property type="molecule type" value="Genomic_DNA"/>
</dbReference>
<proteinExistence type="predicted"/>
<dbReference type="AlphaFoldDB" id="A0AAD5R3Y7"/>
<reference evidence="1" key="1">
    <citation type="submission" date="2021-06" db="EMBL/GenBank/DDBJ databases">
        <title>Parelaphostrongylus tenuis whole genome reference sequence.</title>
        <authorList>
            <person name="Garwood T.J."/>
            <person name="Larsen P.A."/>
            <person name="Fountain-Jones N.M."/>
            <person name="Garbe J.R."/>
            <person name="Macchietto M.G."/>
            <person name="Kania S.A."/>
            <person name="Gerhold R.W."/>
            <person name="Richards J.E."/>
            <person name="Wolf T.M."/>
        </authorList>
    </citation>
    <scope>NUCLEOTIDE SEQUENCE</scope>
    <source>
        <strain evidence="1">MNPRO001-30</strain>
        <tissue evidence="1">Meninges</tissue>
    </source>
</reference>
<evidence type="ECO:0000313" key="1">
    <source>
        <dbReference type="EMBL" id="KAJ1368684.1"/>
    </source>
</evidence>
<sequence length="185" mass="20751">MMLDLSLLPLSVVMKGRMTTKMKRNHSKLVYLVLSYQRRNIAEFCISLNEKRVQNACPIMNVDRMKVEKVEVECVTGEDRAQKVLVHQDVGPALDHTKDVDLVIPEAVVGIVIIDDEVDQDLVMVAGHAQVLTGLYFGIVGMILHAGHPHFGTNPPQGRDRLAVTMTTCWKYDLVCRSLKRNASK</sequence>
<evidence type="ECO:0000313" key="2">
    <source>
        <dbReference type="Proteomes" id="UP001196413"/>
    </source>
</evidence>
<organism evidence="1 2">
    <name type="scientific">Parelaphostrongylus tenuis</name>
    <name type="common">Meningeal worm</name>
    <dbReference type="NCBI Taxonomy" id="148309"/>
    <lineage>
        <taxon>Eukaryota</taxon>
        <taxon>Metazoa</taxon>
        <taxon>Ecdysozoa</taxon>
        <taxon>Nematoda</taxon>
        <taxon>Chromadorea</taxon>
        <taxon>Rhabditida</taxon>
        <taxon>Rhabditina</taxon>
        <taxon>Rhabditomorpha</taxon>
        <taxon>Strongyloidea</taxon>
        <taxon>Metastrongylidae</taxon>
        <taxon>Parelaphostrongylus</taxon>
    </lineage>
</organism>
<dbReference type="Proteomes" id="UP001196413">
    <property type="component" value="Unassembled WGS sequence"/>
</dbReference>